<evidence type="ECO:0000313" key="2">
    <source>
        <dbReference type="Proteomes" id="UP001162483"/>
    </source>
</evidence>
<keyword evidence="2" id="KW-1185">Reference proteome</keyword>
<reference evidence="1" key="1">
    <citation type="submission" date="2023-05" db="EMBL/GenBank/DDBJ databases">
        <authorList>
            <person name="Stuckert A."/>
        </authorList>
    </citation>
    <scope>NUCLEOTIDE SEQUENCE</scope>
</reference>
<organism evidence="1 2">
    <name type="scientific">Staurois parvus</name>
    <dbReference type="NCBI Taxonomy" id="386267"/>
    <lineage>
        <taxon>Eukaryota</taxon>
        <taxon>Metazoa</taxon>
        <taxon>Chordata</taxon>
        <taxon>Craniata</taxon>
        <taxon>Vertebrata</taxon>
        <taxon>Euteleostomi</taxon>
        <taxon>Amphibia</taxon>
        <taxon>Batrachia</taxon>
        <taxon>Anura</taxon>
        <taxon>Neobatrachia</taxon>
        <taxon>Ranoidea</taxon>
        <taxon>Ranidae</taxon>
        <taxon>Staurois</taxon>
    </lineage>
</organism>
<proteinExistence type="predicted"/>
<evidence type="ECO:0000313" key="1">
    <source>
        <dbReference type="EMBL" id="CAI9604295.1"/>
    </source>
</evidence>
<name>A0ABN9G4Q5_9NEOB</name>
<comment type="caution">
    <text evidence="1">The sequence shown here is derived from an EMBL/GenBank/DDBJ whole genome shotgun (WGS) entry which is preliminary data.</text>
</comment>
<accession>A0ABN9G4Q5</accession>
<feature type="non-terminal residue" evidence="1">
    <location>
        <position position="42"/>
    </location>
</feature>
<sequence length="42" mass="4655">MGPMIPYCPGAHELSVRPCIKPDFEIMQLTEQALKIHSSVVS</sequence>
<protein>
    <submittedName>
        <fullName evidence="1">Uncharacterized protein</fullName>
    </submittedName>
</protein>
<gene>
    <name evidence="1" type="ORF">SPARVUS_LOCUS13436839</name>
</gene>
<dbReference type="Proteomes" id="UP001162483">
    <property type="component" value="Unassembled WGS sequence"/>
</dbReference>
<dbReference type="EMBL" id="CATNWA010017951">
    <property type="protein sequence ID" value="CAI9604295.1"/>
    <property type="molecule type" value="Genomic_DNA"/>
</dbReference>